<dbReference type="Proteomes" id="UP000813444">
    <property type="component" value="Unassembled WGS sequence"/>
</dbReference>
<evidence type="ECO:0000313" key="4">
    <source>
        <dbReference type="EMBL" id="KAH7312661.1"/>
    </source>
</evidence>
<dbReference type="SMART" id="SM00320">
    <property type="entry name" value="WD40"/>
    <property type="match status" value="3"/>
</dbReference>
<dbReference type="Pfam" id="PF22939">
    <property type="entry name" value="WHD_GPIID"/>
    <property type="match status" value="1"/>
</dbReference>
<dbReference type="EMBL" id="JAGPNK010000010">
    <property type="protein sequence ID" value="KAH7312661.1"/>
    <property type="molecule type" value="Genomic_DNA"/>
</dbReference>
<gene>
    <name evidence="4" type="ORF">B0I35DRAFT_60212</name>
</gene>
<dbReference type="Gene3D" id="2.130.10.10">
    <property type="entry name" value="YVTN repeat-like/Quinoprotein amine dehydrogenase"/>
    <property type="match status" value="3"/>
</dbReference>
<dbReference type="SUPFAM" id="SSF53474">
    <property type="entry name" value="alpha/beta-Hydrolases"/>
    <property type="match status" value="1"/>
</dbReference>
<dbReference type="InterPro" id="IPR027417">
    <property type="entry name" value="P-loop_NTPase"/>
</dbReference>
<dbReference type="InterPro" id="IPR029058">
    <property type="entry name" value="AB_hydrolase_fold"/>
</dbReference>
<dbReference type="PANTHER" id="PTHR10039:SF16">
    <property type="entry name" value="GPI INOSITOL-DEACYLASE"/>
    <property type="match status" value="1"/>
</dbReference>
<feature type="domain" description="Nephrocystin 3-like N-terminal" evidence="3">
    <location>
        <begin position="371"/>
        <end position="534"/>
    </location>
</feature>
<dbReference type="Gene3D" id="3.40.50.1820">
    <property type="entry name" value="alpha/beta hydrolase"/>
    <property type="match status" value="1"/>
</dbReference>
<keyword evidence="1" id="KW-0677">Repeat</keyword>
<feature type="domain" description="GPI inositol-deacylase winged helix" evidence="2">
    <location>
        <begin position="639"/>
        <end position="712"/>
    </location>
</feature>
<sequence>MSGRLLNLIKKRGKDGVVRDDNDRPVISRTQQDAITRDSTISGLAKHPIGHEFEASGDPLGLKVIYTPPGERRADIIFVHGLGGSSRKTWTTNKDPETFWPQKFLPQEADIKDARILSFGYNSSFRAGGASSKVSIIDFAKALLYDLKYAQDESYADTEDLKMGEKPIIFVVHSMGGLLFKEAYLLGQNDPAYGDIVRGITSVVFLSTPHRGTHLAETLNRILQVSFSSSPKQFIKELVEGSQTVERLNEQFRHVAPRLSIVSLYETRPTPIFKKTELMILEKSSSLLGYPGEISKPLDADHRGVCKYDSRDNPNYITVRNALKYLVGKEDAQAPGTDVVNDKAFDLEAFLDVTESSETDYSFFRDQWTNGTCEWLLREKAFASWANADTQEPGLLWIHGNAGTGKSVLSTFVIDHLAHRGSIHAYFFARYNNPRKQSLSFILRSMAFQIATQLPAYAARLRKLQAAGRDLKTVHFSLIWKLLYQQSLIQLPQEEPIYIVLDGLDEAQTPEELFRLFRDPQSESWPLRLLVVSRKTNDISLAWHKLERIMPSEEITLGKNQEDLLRYIRGRMDMADDEAYQGVIRSLLDRAKDNFLWVTLAVQRINECYTIEDMEDALTTLPPGMESLYDRMASTVQTQAAKGGKGLGTTILGWAVCAQRSLNLKELGDALSSEGVMDMHRTITDLCGGFVVIDAIGNVSLVHETARDYLTRARNDEMKPLLTETMSIHAKILGRCIARLVDPTLRNLVARKKPPALLDYAATHWFIHLSHCDPTDPKALQTAGKFLKGHPVLNWINLVVATGQLGTLVTASRYLRDVGHGASDAIPPSFSRDMSLISDWATDLVKIVGKFGDRLVKHPDSIYKLIPPFCPEASVIHQQFGRKEVKTLQVNATNNDTWDDCLSRFSIDEGLSASAVVTGGSHIAILATAKTISYIFMYDSQTFEKGQCMKHPERVLGIQLDPSGNILISYGFLTTRIWDTGTGECRKIVKNPPRRPRPHSIIVSDDGKRCVVASEDRCIRSLSLDKEEDVDWTLITKIEEEKVDGTILNFPTCSALSPDGTMVAYGYRRYPMTVWEIEPAGHVGHCIFDLDSTDMTIQETTFGEVFRVAWHPTSDEREVFGLTQVGLLFKWCPYEDFPSAKVHADAQNMAVSENGALISTANVLGTIKVFATSDLSMLYQFTSQGLITSITFSKDSRKLYDVRGTYGNVWQPDVLARIADMTVPEHSDHDIELTGLLGKLSKTPQQPIENILRKDNITTLAAQVNGPMYCYGTDEGVVHLCETGRGNVLELERLAGFTPIEKVAWSSDGKLVCIAQLGGKLSIKSVSRQSDGSVEAQKQLELQLPSHHGYITQLMFHCSHNQLLVSTPSHLFLVDVDSAELTQASLPENMQVRWVSHPALPDYLLGFGSKQMHAFRWGTLKSLESQTRTYFPPLTNRSGRVLETGEDKEQICNVESSVIGSSNVLLRLFPASPAGFAGSIYLIIDVDDLAESWDAVELSTLSSEAPATTQLSYTLIPDEVAASIQEPFAFISRWRLMFLDRDRWICTWRLAFATTHIDKGPIHERGVARGSGVGTASSSKSGVDGVERHYFLPGDWVTAAEAPLCTVMADGTLVCPRNGATATVQCSNLR</sequence>
<dbReference type="PANTHER" id="PTHR10039">
    <property type="entry name" value="AMELOGENIN"/>
    <property type="match status" value="1"/>
</dbReference>
<dbReference type="OrthoDB" id="194358at2759"/>
<dbReference type="Gene3D" id="3.40.50.300">
    <property type="entry name" value="P-loop containing nucleotide triphosphate hydrolases"/>
    <property type="match status" value="1"/>
</dbReference>
<evidence type="ECO:0000313" key="5">
    <source>
        <dbReference type="Proteomes" id="UP000813444"/>
    </source>
</evidence>
<accession>A0A8K0WNV6</accession>
<evidence type="ECO:0008006" key="6">
    <source>
        <dbReference type="Google" id="ProtNLM"/>
    </source>
</evidence>
<organism evidence="4 5">
    <name type="scientific">Stachybotrys elegans</name>
    <dbReference type="NCBI Taxonomy" id="80388"/>
    <lineage>
        <taxon>Eukaryota</taxon>
        <taxon>Fungi</taxon>
        <taxon>Dikarya</taxon>
        <taxon>Ascomycota</taxon>
        <taxon>Pezizomycotina</taxon>
        <taxon>Sordariomycetes</taxon>
        <taxon>Hypocreomycetidae</taxon>
        <taxon>Hypocreales</taxon>
        <taxon>Stachybotryaceae</taxon>
        <taxon>Stachybotrys</taxon>
    </lineage>
</organism>
<dbReference type="InterPro" id="IPR001680">
    <property type="entry name" value="WD40_rpt"/>
</dbReference>
<evidence type="ECO:0000256" key="1">
    <source>
        <dbReference type="ARBA" id="ARBA00022737"/>
    </source>
</evidence>
<comment type="caution">
    <text evidence="4">The sequence shown here is derived from an EMBL/GenBank/DDBJ whole genome shotgun (WGS) entry which is preliminary data.</text>
</comment>
<protein>
    <recommendedName>
        <fullName evidence="6">NACHT domain-containing protein</fullName>
    </recommendedName>
</protein>
<reference evidence="4" key="1">
    <citation type="journal article" date="2021" name="Nat. Commun.">
        <title>Genetic determinants of endophytism in the Arabidopsis root mycobiome.</title>
        <authorList>
            <person name="Mesny F."/>
            <person name="Miyauchi S."/>
            <person name="Thiergart T."/>
            <person name="Pickel B."/>
            <person name="Atanasova L."/>
            <person name="Karlsson M."/>
            <person name="Huettel B."/>
            <person name="Barry K.W."/>
            <person name="Haridas S."/>
            <person name="Chen C."/>
            <person name="Bauer D."/>
            <person name="Andreopoulos W."/>
            <person name="Pangilinan J."/>
            <person name="LaButti K."/>
            <person name="Riley R."/>
            <person name="Lipzen A."/>
            <person name="Clum A."/>
            <person name="Drula E."/>
            <person name="Henrissat B."/>
            <person name="Kohler A."/>
            <person name="Grigoriev I.V."/>
            <person name="Martin F.M."/>
            <person name="Hacquard S."/>
        </authorList>
    </citation>
    <scope>NUCLEOTIDE SEQUENCE</scope>
    <source>
        <strain evidence="4">MPI-CAGE-CH-0235</strain>
    </source>
</reference>
<dbReference type="SUPFAM" id="SSF52540">
    <property type="entry name" value="P-loop containing nucleoside triphosphate hydrolases"/>
    <property type="match status" value="1"/>
</dbReference>
<proteinExistence type="predicted"/>
<dbReference type="InterPro" id="IPR011044">
    <property type="entry name" value="Quino_amine_DH_bsu"/>
</dbReference>
<keyword evidence="5" id="KW-1185">Reference proteome</keyword>
<evidence type="ECO:0000259" key="3">
    <source>
        <dbReference type="Pfam" id="PF24883"/>
    </source>
</evidence>
<evidence type="ECO:0000259" key="2">
    <source>
        <dbReference type="Pfam" id="PF22939"/>
    </source>
</evidence>
<dbReference type="SUPFAM" id="SSF50969">
    <property type="entry name" value="YVTN repeat-like/Quinoprotein amine dehydrogenase"/>
    <property type="match status" value="1"/>
</dbReference>
<dbReference type="SUPFAM" id="SSF82171">
    <property type="entry name" value="DPP6 N-terminal domain-like"/>
    <property type="match status" value="1"/>
</dbReference>
<dbReference type="Pfam" id="PF24883">
    <property type="entry name" value="NPHP3_N"/>
    <property type="match status" value="1"/>
</dbReference>
<dbReference type="InterPro" id="IPR054471">
    <property type="entry name" value="GPIID_WHD"/>
</dbReference>
<dbReference type="InterPro" id="IPR015943">
    <property type="entry name" value="WD40/YVTN_repeat-like_dom_sf"/>
</dbReference>
<name>A0A8K0WNV6_9HYPO</name>
<dbReference type="InterPro" id="IPR056884">
    <property type="entry name" value="NPHP3-like_N"/>
</dbReference>